<gene>
    <name evidence="1" type="ORF">CLV60_11516</name>
</gene>
<comment type="caution">
    <text evidence="1">The sequence shown here is derived from an EMBL/GenBank/DDBJ whole genome shotgun (WGS) entry which is preliminary data.</text>
</comment>
<organism evidence="1 2">
    <name type="scientific">Dyadobacter jiangsuensis</name>
    <dbReference type="NCBI Taxonomy" id="1591085"/>
    <lineage>
        <taxon>Bacteria</taxon>
        <taxon>Pseudomonadati</taxon>
        <taxon>Bacteroidota</taxon>
        <taxon>Cytophagia</taxon>
        <taxon>Cytophagales</taxon>
        <taxon>Spirosomataceae</taxon>
        <taxon>Dyadobacter</taxon>
    </lineage>
</organism>
<sequence length="203" mass="22553">MPTFTINFVNNSDSSGSFCVFQQNHNSPNPDVFPLAWRVEQAGPHSQLAISWNMELYFFWGKTGALRPGVVFNAGENSPTSLTENNDITLTKEDGNYKFVNKKNAYPQGSLNIMSDNTTAINQASVGIGMSGAVAFAVQAQPNMYFRFSPRFDYWITFADVKQGQVLNPSDINAVKIEFPYGIFSMNATLNPDHTWTITQGLD</sequence>
<proteinExistence type="predicted"/>
<dbReference type="OrthoDB" id="2661796at2"/>
<protein>
    <submittedName>
        <fullName evidence="1">Uncharacterized protein</fullName>
    </submittedName>
</protein>
<accession>A0A2P8FQ10</accession>
<evidence type="ECO:0000313" key="2">
    <source>
        <dbReference type="Proteomes" id="UP000241964"/>
    </source>
</evidence>
<dbReference type="RefSeq" id="WP_106598393.1">
    <property type="nucleotide sequence ID" value="NZ_PYAS01000015.1"/>
</dbReference>
<dbReference type="AlphaFoldDB" id="A0A2P8FQ10"/>
<evidence type="ECO:0000313" key="1">
    <source>
        <dbReference type="EMBL" id="PSL23821.1"/>
    </source>
</evidence>
<name>A0A2P8FQ10_9BACT</name>
<dbReference type="Proteomes" id="UP000241964">
    <property type="component" value="Unassembled WGS sequence"/>
</dbReference>
<dbReference type="EMBL" id="PYAS01000015">
    <property type="protein sequence ID" value="PSL23821.1"/>
    <property type="molecule type" value="Genomic_DNA"/>
</dbReference>
<keyword evidence="2" id="KW-1185">Reference proteome</keyword>
<reference evidence="1 2" key="1">
    <citation type="submission" date="2018-03" db="EMBL/GenBank/DDBJ databases">
        <title>Genomic Encyclopedia of Archaeal and Bacterial Type Strains, Phase II (KMG-II): from individual species to whole genera.</title>
        <authorList>
            <person name="Goeker M."/>
        </authorList>
    </citation>
    <scope>NUCLEOTIDE SEQUENCE [LARGE SCALE GENOMIC DNA]</scope>
    <source>
        <strain evidence="1 2">DSM 29057</strain>
    </source>
</reference>